<sequence length="563" mass="61258">MVSNPGSSVGLLDDEVAIADLASSSTLCDACRAIFSAGPKPQPSFDSPSCFVHHRSGGLASAAESGCVICKQLAPAGAGRDQGPPETQDEEVTHWELGHCELWRGRGGSVPAIPNSTNEDLFMVSIFSPAGIGKLQREVRRRLSFVIAPCKLGSVFPNHELGPCGGAMLYLWIDSLYIYQDSKADWEREAGMMGDIYGGALINIAATDAGAGCERMIPRERRAQPLLPVISSPGNAMLPERGAAVLHPHKAFFFQVLESMLMGRGWVHQEVCIAPATLYMTATQAWWRCSATTCSETYPDGIPLLLEPPLEMDHLSLLRPGATGEAPTNGGPGTATIDPDQRGLSFIDYPPINGPQRDRLAHLATPPPIGELDMFGWPLTAEDATLHLRGVLLPLFAMPHFFNRLGFQAWPRPLGDGPLPSNGRRHGVWAIFDDAQELAEVKEEVERTPGGGDEPLRGLFFLVTEYADKRFASLHGLVLRERFLPGCDGSTTGRRRIFPRAGVFFPNQCCGYPEEDPLRDATAVFDDFQMARYGRAALEAVELRPEHRALADAEATLDDIYLC</sequence>
<evidence type="ECO:0000259" key="2">
    <source>
        <dbReference type="Pfam" id="PF06985"/>
    </source>
</evidence>
<dbReference type="HOGENOM" id="CLU_484006_0_0_1"/>
<protein>
    <recommendedName>
        <fullName evidence="2">Heterokaryon incompatibility domain-containing protein</fullName>
    </recommendedName>
</protein>
<reference evidence="4" key="5">
    <citation type="submission" date="2018-04" db="UniProtKB">
        <authorList>
            <consortium name="EnsemblFungi"/>
        </authorList>
    </citation>
    <scope>IDENTIFICATION</scope>
    <source>
        <strain evidence="4">R3-111a-1</strain>
    </source>
</reference>
<dbReference type="EMBL" id="GL385400">
    <property type="protein sequence ID" value="EJT71471.1"/>
    <property type="molecule type" value="Genomic_DNA"/>
</dbReference>
<dbReference type="OrthoDB" id="2958217at2759"/>
<dbReference type="AlphaFoldDB" id="J3PB55"/>
<reference evidence="5" key="1">
    <citation type="submission" date="2010-07" db="EMBL/GenBank/DDBJ databases">
        <title>The genome sequence of Gaeumannomyces graminis var. tritici strain R3-111a-1.</title>
        <authorList>
            <consortium name="The Broad Institute Genome Sequencing Platform"/>
            <person name="Ma L.-J."/>
            <person name="Dead R."/>
            <person name="Young S."/>
            <person name="Zeng Q."/>
            <person name="Koehrsen M."/>
            <person name="Alvarado L."/>
            <person name="Berlin A."/>
            <person name="Chapman S.B."/>
            <person name="Chen Z."/>
            <person name="Freedman E."/>
            <person name="Gellesch M."/>
            <person name="Goldberg J."/>
            <person name="Griggs A."/>
            <person name="Gujja S."/>
            <person name="Heilman E.R."/>
            <person name="Heiman D."/>
            <person name="Hepburn T."/>
            <person name="Howarth C."/>
            <person name="Jen D."/>
            <person name="Larson L."/>
            <person name="Mehta T."/>
            <person name="Neiman D."/>
            <person name="Pearson M."/>
            <person name="Roberts A."/>
            <person name="Saif S."/>
            <person name="Shea T."/>
            <person name="Shenoy N."/>
            <person name="Sisk P."/>
            <person name="Stolte C."/>
            <person name="Sykes S."/>
            <person name="Walk T."/>
            <person name="White J."/>
            <person name="Yandava C."/>
            <person name="Haas B."/>
            <person name="Nusbaum C."/>
            <person name="Birren B."/>
        </authorList>
    </citation>
    <scope>NUCLEOTIDE SEQUENCE [LARGE SCALE GENOMIC DNA]</scope>
    <source>
        <strain evidence="5">R3-111a-1</strain>
    </source>
</reference>
<dbReference type="PANTHER" id="PTHR33112">
    <property type="entry name" value="DOMAIN PROTEIN, PUTATIVE-RELATED"/>
    <property type="match status" value="1"/>
</dbReference>
<dbReference type="PANTHER" id="PTHR33112:SF10">
    <property type="entry name" value="TOL"/>
    <property type="match status" value="1"/>
</dbReference>
<feature type="domain" description="Heterokaryon incompatibility" evidence="2">
    <location>
        <begin position="169"/>
        <end position="270"/>
    </location>
</feature>
<evidence type="ECO:0000313" key="5">
    <source>
        <dbReference type="Proteomes" id="UP000006039"/>
    </source>
</evidence>
<name>J3PB55_GAET3</name>
<reference evidence="4" key="4">
    <citation type="journal article" date="2015" name="G3 (Bethesda)">
        <title>Genome sequences of three phytopathogenic species of the Magnaporthaceae family of fungi.</title>
        <authorList>
            <person name="Okagaki L.H."/>
            <person name="Nunes C.C."/>
            <person name="Sailsbery J."/>
            <person name="Clay B."/>
            <person name="Brown D."/>
            <person name="John T."/>
            <person name="Oh Y."/>
            <person name="Young N."/>
            <person name="Fitzgerald M."/>
            <person name="Haas B.J."/>
            <person name="Zeng Q."/>
            <person name="Young S."/>
            <person name="Adiconis X."/>
            <person name="Fan L."/>
            <person name="Levin J.Z."/>
            <person name="Mitchell T.K."/>
            <person name="Okubara P.A."/>
            <person name="Farman M.L."/>
            <person name="Kohn L.M."/>
            <person name="Birren B."/>
            <person name="Ma L.-J."/>
            <person name="Dean R.A."/>
        </authorList>
    </citation>
    <scope>NUCLEOTIDE SEQUENCE</scope>
    <source>
        <strain evidence="4">R3-111a-1</strain>
    </source>
</reference>
<dbReference type="GeneID" id="20351186"/>
<proteinExistence type="predicted"/>
<dbReference type="Pfam" id="PF06985">
    <property type="entry name" value="HET"/>
    <property type="match status" value="1"/>
</dbReference>
<organism evidence="3">
    <name type="scientific">Gaeumannomyces tritici (strain R3-111a-1)</name>
    <name type="common">Wheat and barley take-all root rot fungus</name>
    <name type="synonym">Gaeumannomyces graminis var. tritici</name>
    <dbReference type="NCBI Taxonomy" id="644352"/>
    <lineage>
        <taxon>Eukaryota</taxon>
        <taxon>Fungi</taxon>
        <taxon>Dikarya</taxon>
        <taxon>Ascomycota</taxon>
        <taxon>Pezizomycotina</taxon>
        <taxon>Sordariomycetes</taxon>
        <taxon>Sordariomycetidae</taxon>
        <taxon>Magnaporthales</taxon>
        <taxon>Magnaporthaceae</taxon>
        <taxon>Gaeumannomyces</taxon>
    </lineage>
</organism>
<accession>J3PB55</accession>
<evidence type="ECO:0000256" key="1">
    <source>
        <dbReference type="SAM" id="MobiDB-lite"/>
    </source>
</evidence>
<evidence type="ECO:0000313" key="3">
    <source>
        <dbReference type="EMBL" id="EJT71471.1"/>
    </source>
</evidence>
<feature type="region of interest" description="Disordered" evidence="1">
    <location>
        <begin position="321"/>
        <end position="340"/>
    </location>
</feature>
<keyword evidence="5" id="KW-1185">Reference proteome</keyword>
<reference evidence="3" key="3">
    <citation type="submission" date="2010-09" db="EMBL/GenBank/DDBJ databases">
        <title>Annotation of Gaeumannomyces graminis var. tritici R3-111a-1.</title>
        <authorList>
            <consortium name="The Broad Institute Genome Sequencing Platform"/>
            <person name="Ma L.-J."/>
            <person name="Dead R."/>
            <person name="Young S.K."/>
            <person name="Zeng Q."/>
            <person name="Gargeya S."/>
            <person name="Fitzgerald M."/>
            <person name="Haas B."/>
            <person name="Abouelleil A."/>
            <person name="Alvarado L."/>
            <person name="Arachchi H.M."/>
            <person name="Berlin A."/>
            <person name="Brown A."/>
            <person name="Chapman S.B."/>
            <person name="Chen Z."/>
            <person name="Dunbar C."/>
            <person name="Freedman E."/>
            <person name="Gearin G."/>
            <person name="Gellesch M."/>
            <person name="Goldberg J."/>
            <person name="Griggs A."/>
            <person name="Gujja S."/>
            <person name="Heiman D."/>
            <person name="Howarth C."/>
            <person name="Larson L."/>
            <person name="Lui A."/>
            <person name="MacDonald P.J.P."/>
            <person name="Mehta T."/>
            <person name="Montmayeur A."/>
            <person name="Murphy C."/>
            <person name="Neiman D."/>
            <person name="Pearson M."/>
            <person name="Priest M."/>
            <person name="Roberts A."/>
            <person name="Saif S."/>
            <person name="Shea T."/>
            <person name="Shenoy N."/>
            <person name="Sisk P."/>
            <person name="Stolte C."/>
            <person name="Sykes S."/>
            <person name="Yandava C."/>
            <person name="Wortman J."/>
            <person name="Nusbaum C."/>
            <person name="Birren B."/>
        </authorList>
    </citation>
    <scope>NUCLEOTIDE SEQUENCE</scope>
    <source>
        <strain evidence="3">R3-111a-1</strain>
    </source>
</reference>
<gene>
    <name evidence="4" type="primary">20351186</name>
    <name evidence="3" type="ORF">GGTG_10728</name>
</gene>
<dbReference type="EnsemblFungi" id="EJT71471">
    <property type="protein sequence ID" value="EJT71471"/>
    <property type="gene ID" value="GGTG_10728"/>
</dbReference>
<dbReference type="Proteomes" id="UP000006039">
    <property type="component" value="Unassembled WGS sequence"/>
</dbReference>
<reference evidence="3" key="2">
    <citation type="submission" date="2010-07" db="EMBL/GenBank/DDBJ databases">
        <authorList>
            <consortium name="The Broad Institute Genome Sequencing Platform"/>
            <consortium name="Broad Institute Genome Sequencing Center for Infectious Disease"/>
            <person name="Ma L.-J."/>
            <person name="Dead R."/>
            <person name="Young S."/>
            <person name="Zeng Q."/>
            <person name="Koehrsen M."/>
            <person name="Alvarado L."/>
            <person name="Berlin A."/>
            <person name="Chapman S.B."/>
            <person name="Chen Z."/>
            <person name="Freedman E."/>
            <person name="Gellesch M."/>
            <person name="Goldberg J."/>
            <person name="Griggs A."/>
            <person name="Gujja S."/>
            <person name="Heilman E.R."/>
            <person name="Heiman D."/>
            <person name="Hepburn T."/>
            <person name="Howarth C."/>
            <person name="Jen D."/>
            <person name="Larson L."/>
            <person name="Mehta T."/>
            <person name="Neiman D."/>
            <person name="Pearson M."/>
            <person name="Roberts A."/>
            <person name="Saif S."/>
            <person name="Shea T."/>
            <person name="Shenoy N."/>
            <person name="Sisk P."/>
            <person name="Stolte C."/>
            <person name="Sykes S."/>
            <person name="Walk T."/>
            <person name="White J."/>
            <person name="Yandava C."/>
            <person name="Haas B."/>
            <person name="Nusbaum C."/>
            <person name="Birren B."/>
        </authorList>
    </citation>
    <scope>NUCLEOTIDE SEQUENCE</scope>
    <source>
        <strain evidence="3">R3-111a-1</strain>
    </source>
</reference>
<dbReference type="RefSeq" id="XP_009226868.1">
    <property type="nucleotide sequence ID" value="XM_009228604.1"/>
</dbReference>
<evidence type="ECO:0000313" key="4">
    <source>
        <dbReference type="EnsemblFungi" id="EJT71471"/>
    </source>
</evidence>
<dbReference type="InterPro" id="IPR010730">
    <property type="entry name" value="HET"/>
</dbReference>
<dbReference type="VEuPathDB" id="FungiDB:GGTG_10728"/>